<dbReference type="PRINTS" id="PR00111">
    <property type="entry name" value="ABHYDROLASE"/>
</dbReference>
<comment type="caution">
    <text evidence="2">The sequence shown here is derived from an EMBL/GenBank/DDBJ whole genome shotgun (WGS) entry which is preliminary data.</text>
</comment>
<evidence type="ECO:0000313" key="3">
    <source>
        <dbReference type="Proteomes" id="UP000466104"/>
    </source>
</evidence>
<feature type="domain" description="AB hydrolase-1" evidence="1">
    <location>
        <begin position="67"/>
        <end position="293"/>
    </location>
</feature>
<dbReference type="SUPFAM" id="SSF53474">
    <property type="entry name" value="alpha/beta-Hydrolases"/>
    <property type="match status" value="1"/>
</dbReference>
<organism evidence="2 3">
    <name type="scientific">Cutibacterium porci</name>
    <dbReference type="NCBI Taxonomy" id="2605781"/>
    <lineage>
        <taxon>Bacteria</taxon>
        <taxon>Bacillati</taxon>
        <taxon>Actinomycetota</taxon>
        <taxon>Actinomycetes</taxon>
        <taxon>Propionibacteriales</taxon>
        <taxon>Propionibacteriaceae</taxon>
        <taxon>Cutibacterium</taxon>
    </lineage>
</organism>
<gene>
    <name evidence="2" type="ORF">FYJ43_07120</name>
</gene>
<proteinExistence type="predicted"/>
<dbReference type="InterPro" id="IPR000073">
    <property type="entry name" value="AB_hydrolase_1"/>
</dbReference>
<keyword evidence="2" id="KW-0378">Hydrolase</keyword>
<dbReference type="Proteomes" id="UP000466104">
    <property type="component" value="Unassembled WGS sequence"/>
</dbReference>
<keyword evidence="3" id="KW-1185">Reference proteome</keyword>
<sequence>MREISHFYLIIGLQAGTVHSTAYHIAVATPGVQMLLTSTTETRTVTVDGAEVTYFDSVETTDGHRPLVLVHGTSGSTASHYGQIFPILATRTRVISADWSPLADSSAPLTVEALAGQVMATVNDAIGDEPFDLVGYSLGAAVAEYIAATQGERVASLVLLAGWITTDGHQKLRNGIWRKLYEEKSEAIRHYMAFCAFSPNFVRKADPNMVEAAIAALPINEFVAAQMDLNGRVDISDVISNISATTLVVAGAEDMMVPKHHSRALFGVIPDARYTETSTGHGIPMERPTEVVQLIDLFIRDPHRYPAGTIIPETHA</sequence>
<accession>A0A7K0J779</accession>
<protein>
    <submittedName>
        <fullName evidence="2">Alpha/beta hydrolase</fullName>
    </submittedName>
</protein>
<dbReference type="PANTHER" id="PTHR43194:SF2">
    <property type="entry name" value="PEROXISOMAL MEMBRANE PROTEIN LPX1"/>
    <property type="match status" value="1"/>
</dbReference>
<dbReference type="PANTHER" id="PTHR43194">
    <property type="entry name" value="HYDROLASE ALPHA/BETA FOLD FAMILY"/>
    <property type="match status" value="1"/>
</dbReference>
<dbReference type="Pfam" id="PF12697">
    <property type="entry name" value="Abhydrolase_6"/>
    <property type="match status" value="1"/>
</dbReference>
<dbReference type="AlphaFoldDB" id="A0A7K0J779"/>
<dbReference type="EMBL" id="VUMG01000002">
    <property type="protein sequence ID" value="MSS45809.1"/>
    <property type="molecule type" value="Genomic_DNA"/>
</dbReference>
<evidence type="ECO:0000259" key="1">
    <source>
        <dbReference type="Pfam" id="PF12697"/>
    </source>
</evidence>
<dbReference type="InterPro" id="IPR029058">
    <property type="entry name" value="AB_hydrolase_fold"/>
</dbReference>
<reference evidence="2 3" key="1">
    <citation type="submission" date="2019-08" db="EMBL/GenBank/DDBJ databases">
        <title>In-depth cultivation of the pig gut microbiome towards novel bacterial diversity and tailored functional studies.</title>
        <authorList>
            <person name="Wylensek D."/>
            <person name="Hitch T.C.A."/>
            <person name="Clavel T."/>
        </authorList>
    </citation>
    <scope>NUCLEOTIDE SEQUENCE [LARGE SCALE GENOMIC DNA]</scope>
    <source>
        <strain evidence="2 3">WCA-380-WT-3A</strain>
    </source>
</reference>
<evidence type="ECO:0000313" key="2">
    <source>
        <dbReference type="EMBL" id="MSS45809.1"/>
    </source>
</evidence>
<dbReference type="Gene3D" id="3.40.50.1820">
    <property type="entry name" value="alpha/beta hydrolase"/>
    <property type="match status" value="1"/>
</dbReference>
<dbReference type="GO" id="GO:0016787">
    <property type="term" value="F:hydrolase activity"/>
    <property type="evidence" value="ECO:0007669"/>
    <property type="project" value="UniProtKB-KW"/>
</dbReference>
<name>A0A7K0J779_9ACTN</name>
<dbReference type="InterPro" id="IPR050228">
    <property type="entry name" value="Carboxylesterase_BioH"/>
</dbReference>